<protein>
    <submittedName>
        <fullName evidence="2">Uncharacterized protein</fullName>
    </submittedName>
</protein>
<evidence type="ECO:0000313" key="2">
    <source>
        <dbReference type="EMBL" id="KAJ1918297.1"/>
    </source>
</evidence>
<feature type="chain" id="PRO_5040961351" evidence="1">
    <location>
        <begin position="22"/>
        <end position="100"/>
    </location>
</feature>
<evidence type="ECO:0000256" key="1">
    <source>
        <dbReference type="SAM" id="SignalP"/>
    </source>
</evidence>
<dbReference type="AlphaFoldDB" id="A0A9W8A0L6"/>
<proteinExistence type="predicted"/>
<feature type="signal peptide" evidence="1">
    <location>
        <begin position="1"/>
        <end position="21"/>
    </location>
</feature>
<dbReference type="Proteomes" id="UP001150538">
    <property type="component" value="Unassembled WGS sequence"/>
</dbReference>
<organism evidence="2 3">
    <name type="scientific">Mycoemilia scoparia</name>
    <dbReference type="NCBI Taxonomy" id="417184"/>
    <lineage>
        <taxon>Eukaryota</taxon>
        <taxon>Fungi</taxon>
        <taxon>Fungi incertae sedis</taxon>
        <taxon>Zoopagomycota</taxon>
        <taxon>Kickxellomycotina</taxon>
        <taxon>Kickxellomycetes</taxon>
        <taxon>Kickxellales</taxon>
        <taxon>Kickxellaceae</taxon>
        <taxon>Mycoemilia</taxon>
    </lineage>
</organism>
<keyword evidence="1" id="KW-0732">Signal</keyword>
<keyword evidence="3" id="KW-1185">Reference proteome</keyword>
<accession>A0A9W8A0L6</accession>
<comment type="caution">
    <text evidence="2">The sequence shown here is derived from an EMBL/GenBank/DDBJ whole genome shotgun (WGS) entry which is preliminary data.</text>
</comment>
<name>A0A9W8A0L6_9FUNG</name>
<evidence type="ECO:0000313" key="3">
    <source>
        <dbReference type="Proteomes" id="UP001150538"/>
    </source>
</evidence>
<reference evidence="2" key="1">
    <citation type="submission" date="2022-07" db="EMBL/GenBank/DDBJ databases">
        <title>Phylogenomic reconstructions and comparative analyses of Kickxellomycotina fungi.</title>
        <authorList>
            <person name="Reynolds N.K."/>
            <person name="Stajich J.E."/>
            <person name="Barry K."/>
            <person name="Grigoriev I.V."/>
            <person name="Crous P."/>
            <person name="Smith M.E."/>
        </authorList>
    </citation>
    <scope>NUCLEOTIDE SEQUENCE</scope>
    <source>
        <strain evidence="2">NBRC 100468</strain>
    </source>
</reference>
<gene>
    <name evidence="2" type="ORF">H4219_002694</name>
</gene>
<sequence>MMNIFYTAILLSAIVSRITFATDISPDDYYVAGQDDIEFKNNPENIQKRDGEGWISKITRGVKEVLTDDENCIPASHTPKIYAASFVPLGICVAVTNAMY</sequence>
<dbReference type="EMBL" id="JANBPU010000049">
    <property type="protein sequence ID" value="KAJ1918297.1"/>
    <property type="molecule type" value="Genomic_DNA"/>
</dbReference>